<reference evidence="3" key="1">
    <citation type="journal article" date="2019" name="Microbiol. Resour. Announc.">
        <title>Complete Genome Sequence of Halomonas olivaria, a Moderately Halophilic Bacterium Isolated from Olive Processing Effluents, Obtained by Nanopore Sequencing.</title>
        <authorList>
            <person name="Nagata S."/>
            <person name="Ii K.M."/>
            <person name="Tsukimi T."/>
            <person name="Miura M.C."/>
            <person name="Galipon J."/>
            <person name="Arakawa K."/>
        </authorList>
    </citation>
    <scope>NUCLEOTIDE SEQUENCE [LARGE SCALE GENOMIC DNA]</scope>
    <source>
        <strain evidence="3">TYRC17</strain>
    </source>
</reference>
<evidence type="ECO:0000256" key="1">
    <source>
        <dbReference type="SAM" id="MobiDB-lite"/>
    </source>
</evidence>
<accession>A0ABM7GL12</accession>
<dbReference type="EMBL" id="AP019416">
    <property type="protein sequence ID" value="BBI52521.1"/>
    <property type="molecule type" value="Genomic_DNA"/>
</dbReference>
<protein>
    <recommendedName>
        <fullName evidence="4">SMP domain-containing protein</fullName>
    </recommendedName>
</protein>
<dbReference type="Proteomes" id="UP000289555">
    <property type="component" value="Chromosome"/>
</dbReference>
<feature type="region of interest" description="Disordered" evidence="1">
    <location>
        <begin position="31"/>
        <end position="67"/>
    </location>
</feature>
<sequence>MAPIPEAHAEASQLRRTKAVVDATTAKKAQPNIAADASRTGQALDMSGNTAPTKVTPLSIAKARPCR</sequence>
<keyword evidence="3" id="KW-1185">Reference proteome</keyword>
<organism evidence="2 3">
    <name type="scientific">Vreelandella olivaria</name>
    <dbReference type="NCBI Taxonomy" id="390919"/>
    <lineage>
        <taxon>Bacteria</taxon>
        <taxon>Pseudomonadati</taxon>
        <taxon>Pseudomonadota</taxon>
        <taxon>Gammaproteobacteria</taxon>
        <taxon>Oceanospirillales</taxon>
        <taxon>Halomonadaceae</taxon>
        <taxon>Vreelandella</taxon>
    </lineage>
</organism>
<evidence type="ECO:0000313" key="2">
    <source>
        <dbReference type="EMBL" id="BBI52521.1"/>
    </source>
</evidence>
<gene>
    <name evidence="2" type="ORF">HORIV_49420</name>
</gene>
<name>A0ABM7GL12_9GAMM</name>
<evidence type="ECO:0000313" key="3">
    <source>
        <dbReference type="Proteomes" id="UP000289555"/>
    </source>
</evidence>
<evidence type="ECO:0008006" key="4">
    <source>
        <dbReference type="Google" id="ProtNLM"/>
    </source>
</evidence>
<proteinExistence type="predicted"/>